<sequence length="87" mass="9942">MISFDVENHLLFSVTPAIQIPLHLPQFGAGLFAAWWSICTSTTHSASLRATRCQWILLFPYNLSISFGGRPVPRCLFLFQFPLRMKE</sequence>
<evidence type="ECO:0000313" key="1">
    <source>
        <dbReference type="EMBL" id="JAD79181.1"/>
    </source>
</evidence>
<reference evidence="1" key="1">
    <citation type="submission" date="2014-09" db="EMBL/GenBank/DDBJ databases">
        <authorList>
            <person name="Magalhaes I.L.F."/>
            <person name="Oliveira U."/>
            <person name="Santos F.R."/>
            <person name="Vidigal T.H.D.A."/>
            <person name="Brescovit A.D."/>
            <person name="Santos A.J."/>
        </authorList>
    </citation>
    <scope>NUCLEOTIDE SEQUENCE</scope>
    <source>
        <tissue evidence="1">Shoot tissue taken approximately 20 cm above the soil surface</tissue>
    </source>
</reference>
<dbReference type="AlphaFoldDB" id="A0A0A9CUD2"/>
<protein>
    <submittedName>
        <fullName evidence="1">Uncharacterized protein</fullName>
    </submittedName>
</protein>
<accession>A0A0A9CUD2</accession>
<proteinExistence type="predicted"/>
<organism evidence="1">
    <name type="scientific">Arundo donax</name>
    <name type="common">Giant reed</name>
    <name type="synonym">Donax arundinaceus</name>
    <dbReference type="NCBI Taxonomy" id="35708"/>
    <lineage>
        <taxon>Eukaryota</taxon>
        <taxon>Viridiplantae</taxon>
        <taxon>Streptophyta</taxon>
        <taxon>Embryophyta</taxon>
        <taxon>Tracheophyta</taxon>
        <taxon>Spermatophyta</taxon>
        <taxon>Magnoliopsida</taxon>
        <taxon>Liliopsida</taxon>
        <taxon>Poales</taxon>
        <taxon>Poaceae</taxon>
        <taxon>PACMAD clade</taxon>
        <taxon>Arundinoideae</taxon>
        <taxon>Arundineae</taxon>
        <taxon>Arundo</taxon>
    </lineage>
</organism>
<reference evidence="1" key="2">
    <citation type="journal article" date="2015" name="Data Brief">
        <title>Shoot transcriptome of the giant reed, Arundo donax.</title>
        <authorList>
            <person name="Barrero R.A."/>
            <person name="Guerrero F.D."/>
            <person name="Moolhuijzen P."/>
            <person name="Goolsby J.A."/>
            <person name="Tidwell J."/>
            <person name="Bellgard S.E."/>
            <person name="Bellgard M.I."/>
        </authorList>
    </citation>
    <scope>NUCLEOTIDE SEQUENCE</scope>
    <source>
        <tissue evidence="1">Shoot tissue taken approximately 20 cm above the soil surface</tissue>
    </source>
</reference>
<dbReference type="EMBL" id="GBRH01218714">
    <property type="protein sequence ID" value="JAD79181.1"/>
    <property type="molecule type" value="Transcribed_RNA"/>
</dbReference>
<name>A0A0A9CUD2_ARUDO</name>